<feature type="domain" description="Glutamyl/glutaminyl-tRNA synthetase class Ib catalytic" evidence="9">
    <location>
        <begin position="6"/>
        <end position="307"/>
    </location>
</feature>
<dbReference type="GO" id="GO:0004818">
    <property type="term" value="F:glutamate-tRNA ligase activity"/>
    <property type="evidence" value="ECO:0007669"/>
    <property type="project" value="UniProtKB-UniRule"/>
</dbReference>
<dbReference type="InterPro" id="IPR008925">
    <property type="entry name" value="aa_tRNA-synth_I_cd-bd_sf"/>
</dbReference>
<keyword evidence="3 8" id="KW-0436">Ligase</keyword>
<dbReference type="GO" id="GO:0005737">
    <property type="term" value="C:cytoplasm"/>
    <property type="evidence" value="ECO:0007669"/>
    <property type="project" value="UniProtKB-SubCell"/>
</dbReference>
<comment type="catalytic activity">
    <reaction evidence="8">
        <text>tRNA(Glu) + L-glutamate + ATP = L-glutamyl-tRNA(Glu) + AMP + diphosphate</text>
        <dbReference type="Rhea" id="RHEA:23540"/>
        <dbReference type="Rhea" id="RHEA-COMP:9663"/>
        <dbReference type="Rhea" id="RHEA-COMP:9680"/>
        <dbReference type="ChEBI" id="CHEBI:29985"/>
        <dbReference type="ChEBI" id="CHEBI:30616"/>
        <dbReference type="ChEBI" id="CHEBI:33019"/>
        <dbReference type="ChEBI" id="CHEBI:78442"/>
        <dbReference type="ChEBI" id="CHEBI:78520"/>
        <dbReference type="ChEBI" id="CHEBI:456215"/>
        <dbReference type="EC" id="6.1.1.17"/>
    </reaction>
</comment>
<dbReference type="InterPro" id="IPR014729">
    <property type="entry name" value="Rossmann-like_a/b/a_fold"/>
</dbReference>
<dbReference type="InterPro" id="IPR004527">
    <property type="entry name" value="Glu-tRNA-ligase_bac/mito"/>
</dbReference>
<evidence type="ECO:0000256" key="5">
    <source>
        <dbReference type="ARBA" id="ARBA00022840"/>
    </source>
</evidence>
<dbReference type="PANTHER" id="PTHR43311">
    <property type="entry name" value="GLUTAMATE--TRNA LIGASE"/>
    <property type="match status" value="1"/>
</dbReference>
<dbReference type="RefSeq" id="WP_062952949.1">
    <property type="nucleotide sequence ID" value="NZ_LPVY01000021.1"/>
</dbReference>
<comment type="caution">
    <text evidence="8">Lacks conserved residue(s) required for the propagation of feature annotation.</text>
</comment>
<comment type="function">
    <text evidence="8">Catalyzes the attachment of glutamate to tRNA(Glu) in a two-step reaction: glutamate is first activated by ATP to form Glu-AMP and then transferred to the acceptor end of tRNA(Glu).</text>
</comment>
<comment type="subunit">
    <text evidence="8">Monomer.</text>
</comment>
<dbReference type="OrthoDB" id="9807503at2"/>
<evidence type="ECO:0000259" key="10">
    <source>
        <dbReference type="Pfam" id="PF19269"/>
    </source>
</evidence>
<dbReference type="GO" id="GO:0000049">
    <property type="term" value="F:tRNA binding"/>
    <property type="evidence" value="ECO:0007669"/>
    <property type="project" value="InterPro"/>
</dbReference>
<name>A0A154L2J9_9PROT</name>
<dbReference type="AlphaFoldDB" id="A0A154L2J9"/>
<keyword evidence="5 8" id="KW-0067">ATP-binding</keyword>
<evidence type="ECO:0000313" key="11">
    <source>
        <dbReference type="EMBL" id="KZB62382.1"/>
    </source>
</evidence>
<evidence type="ECO:0000256" key="3">
    <source>
        <dbReference type="ARBA" id="ARBA00022598"/>
    </source>
</evidence>
<feature type="short sequence motif" description="'KMSKS' region" evidence="8">
    <location>
        <begin position="243"/>
        <end position="247"/>
    </location>
</feature>
<evidence type="ECO:0000256" key="6">
    <source>
        <dbReference type="ARBA" id="ARBA00022917"/>
    </source>
</evidence>
<sequence>MTKPVLRFAPSPTGLLHVGNARVAMMNWLYARKHGGEFILRFDDTDPVRSKDEYVDAIREDLKWLGIDWDREERQSLRQDKYDAAIDDLKSRNMLYPCYETEGELNWKRKAARQRHQPFIYDRKALTLSDDEIAHLEAEGRKPHWRFLLTDGVVEWDDLTRGICTFDTEHVSDPVLIREDGSLLYMLGSVVDDLEMGVTHIIRGEDHVTNTVSQILLYMAMGGKPGALEFAHMPLLAGPGGSQLSKRLGSLSLRELRNDGFEVASLVGLLTGLGASDKIEPATLTEVLGKFDLSHYGRSTPKFDPAELASLNEKVIHDMSFETAKPKLEALGLGGAPEEFWNAVRGNCWRVAEAVEWWDVITKQVIPQIDDADAEFLKQAADMLPEGALDTTSWKAWTGAIKDATGRKGKDLFMPLRKALTGREHGPEMSAMLVLIGREKACERLCGKAV</sequence>
<evidence type="ECO:0000313" key="12">
    <source>
        <dbReference type="Proteomes" id="UP000076335"/>
    </source>
</evidence>
<evidence type="ECO:0000256" key="8">
    <source>
        <dbReference type="HAMAP-Rule" id="MF_00022"/>
    </source>
</evidence>
<dbReference type="PRINTS" id="PR00987">
    <property type="entry name" value="TRNASYNTHGLU"/>
</dbReference>
<dbReference type="Pfam" id="PF19269">
    <property type="entry name" value="Anticodon_2"/>
    <property type="match status" value="1"/>
</dbReference>
<feature type="domain" description="Aminoacyl-tRNA synthetase class I anticodon-binding" evidence="10">
    <location>
        <begin position="368"/>
        <end position="445"/>
    </location>
</feature>
<comment type="similarity">
    <text evidence="1 8">Belongs to the class-I aminoacyl-tRNA synthetase family. Glutamate--tRNA ligase type 1 subfamily.</text>
</comment>
<comment type="subcellular location">
    <subcellularLocation>
        <location evidence="8">Cytoplasm</location>
    </subcellularLocation>
</comment>
<reference evidence="11 12" key="1">
    <citation type="submission" date="2015-12" db="EMBL/GenBank/DDBJ databases">
        <title>Genome sequence of Thalassospira lucentensis MCCC 1A02072.</title>
        <authorList>
            <person name="Lu L."/>
            <person name="Lai Q."/>
            <person name="Shao Z."/>
            <person name="Qian P."/>
        </authorList>
    </citation>
    <scope>NUCLEOTIDE SEQUENCE [LARGE SCALE GENOMIC DNA]</scope>
    <source>
        <strain evidence="11 12">MCCC 1A02072</strain>
    </source>
</reference>
<dbReference type="GO" id="GO:0006424">
    <property type="term" value="P:glutamyl-tRNA aminoacylation"/>
    <property type="evidence" value="ECO:0007669"/>
    <property type="project" value="UniProtKB-UniRule"/>
</dbReference>
<dbReference type="InterPro" id="IPR000924">
    <property type="entry name" value="Glu/Gln-tRNA-synth"/>
</dbReference>
<dbReference type="SUPFAM" id="SSF52374">
    <property type="entry name" value="Nucleotidylyl transferase"/>
    <property type="match status" value="1"/>
</dbReference>
<keyword evidence="7 8" id="KW-0030">Aminoacyl-tRNA synthetase</keyword>
<dbReference type="HAMAP" id="MF_00022">
    <property type="entry name" value="Glu_tRNA_synth_type1"/>
    <property type="match status" value="1"/>
</dbReference>
<dbReference type="EMBL" id="LPVY01000021">
    <property type="protein sequence ID" value="KZB62382.1"/>
    <property type="molecule type" value="Genomic_DNA"/>
</dbReference>
<dbReference type="Gene3D" id="1.10.10.350">
    <property type="match status" value="1"/>
</dbReference>
<feature type="binding site" evidence="8">
    <location>
        <position position="246"/>
    </location>
    <ligand>
        <name>ATP</name>
        <dbReference type="ChEBI" id="CHEBI:30616"/>
    </ligand>
</feature>
<organism evidence="11 12">
    <name type="scientific">Thalassospira lucentensis</name>
    <dbReference type="NCBI Taxonomy" id="168935"/>
    <lineage>
        <taxon>Bacteria</taxon>
        <taxon>Pseudomonadati</taxon>
        <taxon>Pseudomonadota</taxon>
        <taxon>Alphaproteobacteria</taxon>
        <taxon>Rhodospirillales</taxon>
        <taxon>Thalassospiraceae</taxon>
        <taxon>Thalassospira</taxon>
    </lineage>
</organism>
<dbReference type="InterPro" id="IPR020058">
    <property type="entry name" value="Glu/Gln-tRNA-synth_Ib_cat-dom"/>
</dbReference>
<proteinExistence type="inferred from homology"/>
<dbReference type="InterPro" id="IPR001412">
    <property type="entry name" value="aa-tRNA-synth_I_CS"/>
</dbReference>
<dbReference type="EC" id="6.1.1.17" evidence="8"/>
<dbReference type="GO" id="GO:0005524">
    <property type="term" value="F:ATP binding"/>
    <property type="evidence" value="ECO:0007669"/>
    <property type="project" value="UniProtKB-UniRule"/>
</dbReference>
<evidence type="ECO:0000256" key="7">
    <source>
        <dbReference type="ARBA" id="ARBA00023146"/>
    </source>
</evidence>
<keyword evidence="6 8" id="KW-0648">Protein biosynthesis</keyword>
<dbReference type="Pfam" id="PF00749">
    <property type="entry name" value="tRNA-synt_1c"/>
    <property type="match status" value="1"/>
</dbReference>
<keyword evidence="2 8" id="KW-0963">Cytoplasm</keyword>
<dbReference type="Gene3D" id="3.40.50.620">
    <property type="entry name" value="HUPs"/>
    <property type="match status" value="1"/>
</dbReference>
<accession>A0A154L2J9</accession>
<evidence type="ECO:0000259" key="9">
    <source>
        <dbReference type="Pfam" id="PF00749"/>
    </source>
</evidence>
<evidence type="ECO:0000256" key="1">
    <source>
        <dbReference type="ARBA" id="ARBA00007894"/>
    </source>
</evidence>
<comment type="caution">
    <text evidence="11">The sequence shown here is derived from an EMBL/GenBank/DDBJ whole genome shotgun (WGS) entry which is preliminary data.</text>
</comment>
<dbReference type="SUPFAM" id="SSF48163">
    <property type="entry name" value="An anticodon-binding domain of class I aminoacyl-tRNA synthetases"/>
    <property type="match status" value="1"/>
</dbReference>
<dbReference type="InterPro" id="IPR045462">
    <property type="entry name" value="aa-tRNA-synth_I_cd-bd"/>
</dbReference>
<dbReference type="PANTHER" id="PTHR43311:SF2">
    <property type="entry name" value="GLUTAMATE--TRNA LIGASE, MITOCHONDRIAL-RELATED"/>
    <property type="match status" value="1"/>
</dbReference>
<dbReference type="InterPro" id="IPR020751">
    <property type="entry name" value="aa-tRNA-synth_I_codon-bd_sub2"/>
</dbReference>
<evidence type="ECO:0000256" key="4">
    <source>
        <dbReference type="ARBA" id="ARBA00022741"/>
    </source>
</evidence>
<keyword evidence="4 8" id="KW-0547">Nucleotide-binding</keyword>
<feature type="short sequence motif" description="'HIGH' region" evidence="8">
    <location>
        <begin position="10"/>
        <end position="20"/>
    </location>
</feature>
<dbReference type="InterPro" id="IPR049940">
    <property type="entry name" value="GluQ/Sye"/>
</dbReference>
<dbReference type="PROSITE" id="PS00178">
    <property type="entry name" value="AA_TRNA_LIGASE_I"/>
    <property type="match status" value="1"/>
</dbReference>
<dbReference type="Proteomes" id="UP000076335">
    <property type="component" value="Unassembled WGS sequence"/>
</dbReference>
<gene>
    <name evidence="8" type="primary">gltX</name>
    <name evidence="11" type="ORF">AUP42_05410</name>
</gene>
<protein>
    <recommendedName>
        <fullName evidence="8">Glutamate--tRNA ligase</fullName>
        <ecNumber evidence="8">6.1.1.17</ecNumber>
    </recommendedName>
    <alternativeName>
        <fullName evidence="8">Glutamyl-tRNA synthetase</fullName>
        <shortName evidence="8">GluRS</shortName>
    </alternativeName>
</protein>
<evidence type="ECO:0000256" key="2">
    <source>
        <dbReference type="ARBA" id="ARBA00022490"/>
    </source>
</evidence>